<evidence type="ECO:0000256" key="8">
    <source>
        <dbReference type="PROSITE-ProRule" id="PRU01360"/>
    </source>
</evidence>
<keyword evidence="4 8" id="KW-0812">Transmembrane</keyword>
<keyword evidence="10" id="KW-0732">Signal</keyword>
<sequence length="741" mass="81844">MKKRQELVALLAATSVAALLAPAGLRAQERGATQLEPIDVRGARAAGASAEIGTVSPIDPRQMLPADLQDFPGSAERVTSQDLADQRPLTTQDALRNVPGAASVSDDGFGRHSGISLRGSPFRRSRKVLVMEDGVPINFSPYLDAGTHYTPPVERIEGIEVFKGPLVNYGPLNNHGVINFRNLSPFGPKETVFSGALGNTKGADRSVNNMRHVHTRQSGENVGVVLSYSGLNAGGSWDTEKLGYNDFYGALGIRGENQDLTVSGGFFRQRDHYDEDNFSGTLADFKKYKHNKKAAADAGHFPVSCGGCYDWNTYNADFYRGQISHNFYFDNKTTLSTRVYGNYHDRARFYVSDESNNPPSDFVMEGRDRLYRNYGADSRIEFADLPLFGGLTHTVQAGARYEEHFFDNQNRIGLTNERLDFDDRGSRDGRQKLTANSFAAFAQSAVQVTPTFTVVPGVRLERYKIGFRDLDDSANNGNSTYFQALPMLSFSWEFAPVTTLYGGYHRGLSPHIVRDVLETETGYIAPKKEVGDNFQIGVRSKAVRGFTFDAAYFHSDIRNYQFGEAFQSDFGDRVFSSLDKVRFDGFELSARVDSNAFTDSAWNVYGEGVYTFVHSKIVKGTEEGGVNVAGNRVPESMRHTANLTLGVQHDSGFDASLSWTYRGAYYTDALNLPMNPLDVEEGKVDGVWLLSARASYKVTKELTAWVSGQNLTDKFYVSDRSDGAKPGIGRTVMAGMTLKFN</sequence>
<proteinExistence type="inferred from homology"/>
<dbReference type="SUPFAM" id="SSF56935">
    <property type="entry name" value="Porins"/>
    <property type="match status" value="1"/>
</dbReference>
<keyword evidence="7 8" id="KW-0998">Cell outer membrane</keyword>
<evidence type="ECO:0000259" key="12">
    <source>
        <dbReference type="Pfam" id="PF07715"/>
    </source>
</evidence>
<dbReference type="Pfam" id="PF00593">
    <property type="entry name" value="TonB_dep_Rec_b-barrel"/>
    <property type="match status" value="1"/>
</dbReference>
<protein>
    <submittedName>
        <fullName evidence="13">Fe(3+) dicitrate transport protein</fullName>
    </submittedName>
</protein>
<keyword evidence="6 8" id="KW-0472">Membrane</keyword>
<keyword evidence="2 8" id="KW-0813">Transport</keyword>
<feature type="domain" description="TonB-dependent receptor-like beta-barrel" evidence="11">
    <location>
        <begin position="273"/>
        <end position="711"/>
    </location>
</feature>
<dbReference type="InterPro" id="IPR037066">
    <property type="entry name" value="Plug_dom_sf"/>
</dbReference>
<dbReference type="PANTHER" id="PTHR30442:SF0">
    <property type="entry name" value="FE(3+) DICITRATE TRANSPORT PROTEIN FECA"/>
    <property type="match status" value="1"/>
</dbReference>
<keyword evidence="5 9" id="KW-0798">TonB box</keyword>
<dbReference type="RefSeq" id="WP_183394627.1">
    <property type="nucleotide sequence ID" value="NZ_JACIDR010000002.1"/>
</dbReference>
<dbReference type="InterPro" id="IPR012910">
    <property type="entry name" value="Plug_dom"/>
</dbReference>
<evidence type="ECO:0000256" key="4">
    <source>
        <dbReference type="ARBA" id="ARBA00022692"/>
    </source>
</evidence>
<evidence type="ECO:0000256" key="2">
    <source>
        <dbReference type="ARBA" id="ARBA00022448"/>
    </source>
</evidence>
<evidence type="ECO:0000256" key="7">
    <source>
        <dbReference type="ARBA" id="ARBA00023237"/>
    </source>
</evidence>
<dbReference type="PROSITE" id="PS52016">
    <property type="entry name" value="TONB_DEPENDENT_REC_3"/>
    <property type="match status" value="1"/>
</dbReference>
<evidence type="ECO:0000313" key="14">
    <source>
        <dbReference type="Proteomes" id="UP000528964"/>
    </source>
</evidence>
<dbReference type="EMBL" id="JACIDR010000002">
    <property type="protein sequence ID" value="MBB3972743.1"/>
    <property type="molecule type" value="Genomic_DNA"/>
</dbReference>
<dbReference type="InterPro" id="IPR000531">
    <property type="entry name" value="Beta-barrel_TonB"/>
</dbReference>
<feature type="signal peptide" evidence="10">
    <location>
        <begin position="1"/>
        <end position="27"/>
    </location>
</feature>
<comment type="subcellular location">
    <subcellularLocation>
        <location evidence="1 8">Cell outer membrane</location>
        <topology evidence="1 8">Multi-pass membrane protein</topology>
    </subcellularLocation>
</comment>
<dbReference type="Proteomes" id="UP000528964">
    <property type="component" value="Unassembled WGS sequence"/>
</dbReference>
<dbReference type="AlphaFoldDB" id="A0A7W6CX47"/>
<organism evidence="13 14">
    <name type="scientific">Hansschlegelia beijingensis</name>
    <dbReference type="NCBI Taxonomy" id="1133344"/>
    <lineage>
        <taxon>Bacteria</taxon>
        <taxon>Pseudomonadati</taxon>
        <taxon>Pseudomonadota</taxon>
        <taxon>Alphaproteobacteria</taxon>
        <taxon>Hyphomicrobiales</taxon>
        <taxon>Methylopilaceae</taxon>
        <taxon>Hansschlegelia</taxon>
    </lineage>
</organism>
<dbReference type="Pfam" id="PF07715">
    <property type="entry name" value="Plug"/>
    <property type="match status" value="1"/>
</dbReference>
<dbReference type="InterPro" id="IPR039426">
    <property type="entry name" value="TonB-dep_rcpt-like"/>
</dbReference>
<accession>A0A7W6CX47</accession>
<comment type="caution">
    <text evidence="13">The sequence shown here is derived from an EMBL/GenBank/DDBJ whole genome shotgun (WGS) entry which is preliminary data.</text>
</comment>
<evidence type="ECO:0000259" key="11">
    <source>
        <dbReference type="Pfam" id="PF00593"/>
    </source>
</evidence>
<evidence type="ECO:0000256" key="1">
    <source>
        <dbReference type="ARBA" id="ARBA00004571"/>
    </source>
</evidence>
<keyword evidence="14" id="KW-1185">Reference proteome</keyword>
<feature type="chain" id="PRO_5031012716" evidence="10">
    <location>
        <begin position="28"/>
        <end position="741"/>
    </location>
</feature>
<evidence type="ECO:0000256" key="6">
    <source>
        <dbReference type="ARBA" id="ARBA00023136"/>
    </source>
</evidence>
<dbReference type="PANTHER" id="PTHR30442">
    <property type="entry name" value="IRON III DICITRATE TRANSPORT PROTEIN FECA"/>
    <property type="match status" value="1"/>
</dbReference>
<feature type="domain" description="TonB-dependent receptor plug" evidence="12">
    <location>
        <begin position="68"/>
        <end position="165"/>
    </location>
</feature>
<dbReference type="CDD" id="cd01347">
    <property type="entry name" value="ligand_gated_channel"/>
    <property type="match status" value="1"/>
</dbReference>
<dbReference type="Gene3D" id="2.40.170.20">
    <property type="entry name" value="TonB-dependent receptor, beta-barrel domain"/>
    <property type="match status" value="1"/>
</dbReference>
<dbReference type="Gene3D" id="2.170.130.10">
    <property type="entry name" value="TonB-dependent receptor, plug domain"/>
    <property type="match status" value="1"/>
</dbReference>
<evidence type="ECO:0000313" key="13">
    <source>
        <dbReference type="EMBL" id="MBB3972743.1"/>
    </source>
</evidence>
<reference evidence="13 14" key="1">
    <citation type="submission" date="2020-08" db="EMBL/GenBank/DDBJ databases">
        <title>Genomic Encyclopedia of Type Strains, Phase IV (KMG-IV): sequencing the most valuable type-strain genomes for metagenomic binning, comparative biology and taxonomic classification.</title>
        <authorList>
            <person name="Goeker M."/>
        </authorList>
    </citation>
    <scope>NUCLEOTIDE SEQUENCE [LARGE SCALE GENOMIC DNA]</scope>
    <source>
        <strain evidence="13 14">DSM 25481</strain>
    </source>
</reference>
<evidence type="ECO:0000256" key="5">
    <source>
        <dbReference type="ARBA" id="ARBA00023077"/>
    </source>
</evidence>
<dbReference type="InterPro" id="IPR036942">
    <property type="entry name" value="Beta-barrel_TonB_sf"/>
</dbReference>
<gene>
    <name evidence="13" type="ORF">GGR24_001400</name>
</gene>
<evidence type="ECO:0000256" key="3">
    <source>
        <dbReference type="ARBA" id="ARBA00022452"/>
    </source>
</evidence>
<evidence type="ECO:0000256" key="9">
    <source>
        <dbReference type="RuleBase" id="RU003357"/>
    </source>
</evidence>
<dbReference type="GO" id="GO:0033214">
    <property type="term" value="P:siderophore-iron import into cell"/>
    <property type="evidence" value="ECO:0007669"/>
    <property type="project" value="TreeGrafter"/>
</dbReference>
<evidence type="ECO:0000256" key="10">
    <source>
        <dbReference type="SAM" id="SignalP"/>
    </source>
</evidence>
<comment type="similarity">
    <text evidence="8 9">Belongs to the TonB-dependent receptor family.</text>
</comment>
<keyword evidence="3 8" id="KW-1134">Transmembrane beta strand</keyword>
<name>A0A7W6CX47_9HYPH</name>
<dbReference type="GO" id="GO:0009279">
    <property type="term" value="C:cell outer membrane"/>
    <property type="evidence" value="ECO:0007669"/>
    <property type="project" value="UniProtKB-SubCell"/>
</dbReference>